<accession>A0A6C0F4S9</accession>
<dbReference type="EMBL" id="MN738747">
    <property type="protein sequence ID" value="QHT36588.1"/>
    <property type="molecule type" value="Genomic_DNA"/>
</dbReference>
<name>A0A6C0F4S9_9ZZZZ</name>
<reference evidence="1" key="1">
    <citation type="journal article" date="2020" name="Nature">
        <title>Giant virus diversity and host interactions through global metagenomics.</title>
        <authorList>
            <person name="Schulz F."/>
            <person name="Roux S."/>
            <person name="Paez-Espino D."/>
            <person name="Jungbluth S."/>
            <person name="Walsh D.A."/>
            <person name="Denef V.J."/>
            <person name="McMahon K.D."/>
            <person name="Konstantinidis K.T."/>
            <person name="Eloe-Fadrosh E.A."/>
            <person name="Kyrpides N.C."/>
            <person name="Woyke T."/>
        </authorList>
    </citation>
    <scope>NUCLEOTIDE SEQUENCE</scope>
    <source>
        <strain evidence="1">GVMAG-S-ERX555931-87</strain>
    </source>
</reference>
<dbReference type="AlphaFoldDB" id="A0A6C0F4S9"/>
<evidence type="ECO:0000313" key="1">
    <source>
        <dbReference type="EMBL" id="QHT36588.1"/>
    </source>
</evidence>
<proteinExistence type="predicted"/>
<organism evidence="1">
    <name type="scientific">viral metagenome</name>
    <dbReference type="NCBI Taxonomy" id="1070528"/>
    <lineage>
        <taxon>unclassified sequences</taxon>
        <taxon>metagenomes</taxon>
        <taxon>organismal metagenomes</taxon>
    </lineage>
</organism>
<protein>
    <submittedName>
        <fullName evidence="1">Uncharacterized protein</fullName>
    </submittedName>
</protein>
<sequence length="68" mass="8386">MRSFLEEIIYEQNKEFLENIATKMYDSEENRKLFIQKYHKKNFSVLIQVNKDQINSQKKKCNRLRSKK</sequence>